<name>A0AB35K0P0_9GAMM</name>
<comment type="subunit">
    <text evidence="2">Interacts with COX5B; this interaction may contribute to localize PYROXD2 to the inner face of the inner mitochondrial membrane.</text>
</comment>
<evidence type="ECO:0000256" key="3">
    <source>
        <dbReference type="ARBA" id="ARBA00040298"/>
    </source>
</evidence>
<evidence type="ECO:0000313" key="5">
    <source>
        <dbReference type="EMBL" id="MDD9321220.1"/>
    </source>
</evidence>
<dbReference type="Gene3D" id="3.50.50.60">
    <property type="entry name" value="FAD/NAD(P)-binding domain"/>
    <property type="match status" value="2"/>
</dbReference>
<gene>
    <name evidence="5" type="ORF">M0O54_14070</name>
</gene>
<dbReference type="GO" id="GO:0016491">
    <property type="term" value="F:oxidoreductase activity"/>
    <property type="evidence" value="ECO:0007669"/>
    <property type="project" value="InterPro"/>
</dbReference>
<evidence type="ECO:0000259" key="4">
    <source>
        <dbReference type="Pfam" id="PF01593"/>
    </source>
</evidence>
<protein>
    <recommendedName>
        <fullName evidence="3">Pyridine nucleotide-disulfide oxidoreductase domain-containing protein 2</fullName>
    </recommendedName>
</protein>
<comment type="caution">
    <text evidence="5">The sequence shown here is derived from an EMBL/GenBank/DDBJ whole genome shotgun (WGS) entry which is preliminary data.</text>
</comment>
<proteinExistence type="predicted"/>
<organism evidence="5 6">
    <name type="scientific">Acinetobacter lactucae</name>
    <dbReference type="NCBI Taxonomy" id="1785128"/>
    <lineage>
        <taxon>Bacteria</taxon>
        <taxon>Pseudomonadati</taxon>
        <taxon>Pseudomonadota</taxon>
        <taxon>Gammaproteobacteria</taxon>
        <taxon>Moraxellales</taxon>
        <taxon>Moraxellaceae</taxon>
        <taxon>Acinetobacter</taxon>
        <taxon>Acinetobacter calcoaceticus/baumannii complex</taxon>
    </lineage>
</organism>
<dbReference type="RefSeq" id="WP_228132282.1">
    <property type="nucleotide sequence ID" value="NZ_JALNTG010000054.1"/>
</dbReference>
<dbReference type="AlphaFoldDB" id="A0AB35K0P0"/>
<feature type="domain" description="Amine oxidase" evidence="4">
    <location>
        <begin position="32"/>
        <end position="325"/>
    </location>
</feature>
<evidence type="ECO:0000256" key="2">
    <source>
        <dbReference type="ARBA" id="ARBA00038825"/>
    </source>
</evidence>
<dbReference type="GO" id="GO:0007264">
    <property type="term" value="P:small GTPase-mediated signal transduction"/>
    <property type="evidence" value="ECO:0007669"/>
    <property type="project" value="InterPro"/>
</dbReference>
<accession>A0AB35K0P0</accession>
<dbReference type="Proteomes" id="UP001150055">
    <property type="component" value="Unassembled WGS sequence"/>
</dbReference>
<sequence length="544" mass="60331">MLSPNHSLKRKKERSDMMSQYDVIVIGAGHNGLTAASYLAKAGKKVLILERKSYVGGGVSTRELNTPGFWHDEHSSVHIMIQGNPMIRQDELGLFSKFGLKYNYSDVPYASVYDDGSSIICYKDLDKACESIAQISPKDAETYRKLAQKAASLLPMFLSGFYSPPLPMGAMVAMLDQSEEGREMFDYMQRSTYEIVNRLFVHDKVKVHLLRVLAENLQLPDELGTGMGLFVFVGIMHTYGVSQPVGGSGKLSEALERCFKHYGGEVRLDAEVKKVLTSNGKAVGVEMRDGEKIYAKDGVIGALHPHVIDRFIDGLDENVVRRAKNASLAPFSLFVSHYDLHNPAEFYAHKDVSKGTMLTMLSTENLSELMDDFDELRRGKVSKRRLVAGGDESLNDPTRVPAGKGMFHGITFAPYDLAEGGSARWDEYKEEFGELSLAAYRKYVKNLTSDNIIARSFHSPLDLERSSPNSMVRGDVHGVAPYFYQCFAHRPTPDLGRLTVPGLDNMYLVGPFMHPGGGVFGAGRATAIKMFDDMNIDFDKVVGN</sequence>
<dbReference type="EMBL" id="JALNTG010000054">
    <property type="protein sequence ID" value="MDD9321220.1"/>
    <property type="molecule type" value="Genomic_DNA"/>
</dbReference>
<dbReference type="GO" id="GO:0005092">
    <property type="term" value="F:GDP-dissociation inhibitor activity"/>
    <property type="evidence" value="ECO:0007669"/>
    <property type="project" value="InterPro"/>
</dbReference>
<comment type="function">
    <text evidence="1">Probable oxidoreductase that may play a role as regulator of mitochondrial function.</text>
</comment>
<dbReference type="PANTHER" id="PTHR10668:SF103">
    <property type="entry name" value="PYRIDINE NUCLEOTIDE-DISULFIDE OXIDOREDUCTASE DOMAIN-CONTAINING PROTEIN 2"/>
    <property type="match status" value="1"/>
</dbReference>
<dbReference type="SUPFAM" id="SSF51905">
    <property type="entry name" value="FAD/NAD(P)-binding domain"/>
    <property type="match status" value="1"/>
</dbReference>
<evidence type="ECO:0000313" key="6">
    <source>
        <dbReference type="Proteomes" id="UP001150055"/>
    </source>
</evidence>
<dbReference type="PANTHER" id="PTHR10668">
    <property type="entry name" value="PHYTOENE DEHYDROGENASE"/>
    <property type="match status" value="1"/>
</dbReference>
<dbReference type="InterPro" id="IPR018203">
    <property type="entry name" value="GDP_dissociation_inhibitor"/>
</dbReference>
<dbReference type="InterPro" id="IPR002937">
    <property type="entry name" value="Amino_oxidase"/>
</dbReference>
<dbReference type="InterPro" id="IPR036188">
    <property type="entry name" value="FAD/NAD-bd_sf"/>
</dbReference>
<dbReference type="PRINTS" id="PR00891">
    <property type="entry name" value="RABGDIREP"/>
</dbReference>
<dbReference type="Pfam" id="PF01593">
    <property type="entry name" value="Amino_oxidase"/>
    <property type="match status" value="1"/>
</dbReference>
<reference evidence="5" key="1">
    <citation type="submission" date="2022-12" db="EMBL/GenBank/DDBJ databases">
        <title>Acinetobacter lactucae: Emerging opportunistic pathogenic species of genus Acinetobacter isolated from immunocompromised patients in clinical settings of India.</title>
        <authorList>
            <person name="Amar A.K."/>
            <person name="Sawant A.R."/>
            <person name="Meera M."/>
            <person name="Tomar A."/>
            <person name="Sistla S."/>
            <person name="Prashanth K."/>
        </authorList>
    </citation>
    <scope>NUCLEOTIDE SEQUENCE</scope>
    <source>
        <strain evidence="5">PKAL1828C</strain>
    </source>
</reference>
<evidence type="ECO:0000256" key="1">
    <source>
        <dbReference type="ARBA" id="ARBA00037217"/>
    </source>
</evidence>